<feature type="signal peptide" evidence="7">
    <location>
        <begin position="1"/>
        <end position="17"/>
    </location>
</feature>
<name>A0A540MF78_MALBA</name>
<evidence type="ECO:0000256" key="3">
    <source>
        <dbReference type="ARBA" id="ARBA00022679"/>
    </source>
</evidence>
<feature type="domain" description="FAE" evidence="8">
    <location>
        <begin position="50"/>
        <end position="349"/>
    </location>
</feature>
<gene>
    <name evidence="10" type="ORF">C1H46_016964</name>
</gene>
<reference evidence="10 11" key="1">
    <citation type="journal article" date="2019" name="G3 (Bethesda)">
        <title>Sequencing of a Wild Apple (Malus baccata) Genome Unravels the Differences Between Cultivated and Wild Apple Species Regarding Disease Resistance and Cold Tolerance.</title>
        <authorList>
            <person name="Chen X."/>
        </authorList>
    </citation>
    <scope>NUCLEOTIDE SEQUENCE [LARGE SCALE GENOMIC DNA]</scope>
    <source>
        <strain evidence="11">cv. Shandingzi</strain>
        <tissue evidence="10">Leaves</tissue>
    </source>
</reference>
<comment type="pathway">
    <text evidence="1 6">Lipid metabolism; fatty acid biosynthesis.</text>
</comment>
<dbReference type="AlphaFoldDB" id="A0A540MF78"/>
<proteinExistence type="inferred from homology"/>
<evidence type="ECO:0000256" key="7">
    <source>
        <dbReference type="SAM" id="SignalP"/>
    </source>
</evidence>
<evidence type="ECO:0000256" key="4">
    <source>
        <dbReference type="ARBA" id="ARBA00023315"/>
    </source>
</evidence>
<organism evidence="10 11">
    <name type="scientific">Malus baccata</name>
    <name type="common">Siberian crab apple</name>
    <name type="synonym">Pyrus baccata</name>
    <dbReference type="NCBI Taxonomy" id="106549"/>
    <lineage>
        <taxon>Eukaryota</taxon>
        <taxon>Viridiplantae</taxon>
        <taxon>Streptophyta</taxon>
        <taxon>Embryophyta</taxon>
        <taxon>Tracheophyta</taxon>
        <taxon>Spermatophyta</taxon>
        <taxon>Magnoliopsida</taxon>
        <taxon>eudicotyledons</taxon>
        <taxon>Gunneridae</taxon>
        <taxon>Pentapetalae</taxon>
        <taxon>rosids</taxon>
        <taxon>fabids</taxon>
        <taxon>Rosales</taxon>
        <taxon>Rosaceae</taxon>
        <taxon>Amygdaloideae</taxon>
        <taxon>Maleae</taxon>
        <taxon>Malus</taxon>
    </lineage>
</organism>
<dbReference type="SUPFAM" id="SSF53901">
    <property type="entry name" value="Thiolase-like"/>
    <property type="match status" value="2"/>
</dbReference>
<dbReference type="GO" id="GO:0016020">
    <property type="term" value="C:membrane"/>
    <property type="evidence" value="ECO:0007669"/>
    <property type="project" value="InterPro"/>
</dbReference>
<dbReference type="InterPro" id="IPR016039">
    <property type="entry name" value="Thiolase-like"/>
</dbReference>
<dbReference type="GO" id="GO:0006633">
    <property type="term" value="P:fatty acid biosynthetic process"/>
    <property type="evidence" value="ECO:0007669"/>
    <property type="project" value="UniProtKB-UniPathway"/>
</dbReference>
<keyword evidence="4 6" id="KW-0012">Acyltransferase</keyword>
<evidence type="ECO:0000256" key="1">
    <source>
        <dbReference type="ARBA" id="ARBA00005194"/>
    </source>
</evidence>
<dbReference type="PIRSF" id="PIRSF036417">
    <property type="entry name" value="3-ktacl-CoA_syn"/>
    <property type="match status" value="1"/>
</dbReference>
<evidence type="ECO:0000256" key="5">
    <source>
        <dbReference type="ARBA" id="ARBA00047375"/>
    </source>
</evidence>
<dbReference type="InterPro" id="IPR013747">
    <property type="entry name" value="ACP_syn_III_C"/>
</dbReference>
<feature type="chain" id="PRO_5022222990" description="3-ketoacyl-CoA synthase" evidence="7">
    <location>
        <begin position="18"/>
        <end position="478"/>
    </location>
</feature>
<dbReference type="EC" id="2.3.1.-" evidence="6"/>
<keyword evidence="7" id="KW-0732">Signal</keyword>
<keyword evidence="11" id="KW-1185">Reference proteome</keyword>
<evidence type="ECO:0000256" key="2">
    <source>
        <dbReference type="ARBA" id="ARBA00005531"/>
    </source>
</evidence>
<dbReference type="UniPathway" id="UPA00094"/>
<dbReference type="PANTHER" id="PTHR31561">
    <property type="entry name" value="3-KETOACYL-COA SYNTHASE"/>
    <property type="match status" value="1"/>
</dbReference>
<dbReference type="GO" id="GO:0009922">
    <property type="term" value="F:fatty acid elongase activity"/>
    <property type="evidence" value="ECO:0007669"/>
    <property type="project" value="UniProtKB-EC"/>
</dbReference>
<feature type="domain" description="Beta-ketoacyl-[acyl-carrier-protein] synthase III C-terminal" evidence="9">
    <location>
        <begin position="366"/>
        <end position="447"/>
    </location>
</feature>
<accession>A0A540MF78</accession>
<dbReference type="Proteomes" id="UP000315295">
    <property type="component" value="Unassembled WGS sequence"/>
</dbReference>
<dbReference type="CDD" id="cd00831">
    <property type="entry name" value="CHS_like"/>
    <property type="match status" value="1"/>
</dbReference>
<dbReference type="STRING" id="106549.A0A540MF78"/>
<comment type="caution">
    <text evidence="10">The sequence shown here is derived from an EMBL/GenBank/DDBJ whole genome shotgun (WGS) entry which is preliminary data.</text>
</comment>
<evidence type="ECO:0000313" key="11">
    <source>
        <dbReference type="Proteomes" id="UP000315295"/>
    </source>
</evidence>
<evidence type="ECO:0000256" key="6">
    <source>
        <dbReference type="PIRNR" id="PIRNR036417"/>
    </source>
</evidence>
<evidence type="ECO:0000259" key="9">
    <source>
        <dbReference type="Pfam" id="PF08541"/>
    </source>
</evidence>
<dbReference type="Pfam" id="PF08392">
    <property type="entry name" value="FAE1_CUT1_RppA"/>
    <property type="match status" value="1"/>
</dbReference>
<sequence length="478" mass="54421">MELQRLLLLIIVTSVETLIVLQKREPIFHFIHLPCLIIFFTLQSCFFPNPSQVYLVDFSCLKPPSSCIVPFSKFLGNASKFESFDKESLAFMVKVLASSGHGQETYLPPALHHIPPLSHHQESIEEVHMVLFPIMDDLLAKTNLSPQEIDILIVNCSGFCPSPSFASIVINKYSMRSDVKSYSLSGMGCSASALAIDLAKNLLKVHKNSYAVVLSTEILSTGWYAGHEQPKLILNCVFRMGSAAILLTNKKREKMNSKYELFLTLRTQKAFDDRAYLSTIREEDSNGKLGVTIKRDILEAWSKFLQFFSEYSIFFDFTLNFHIVSPDIGSSILPFLEKFRYGVSVIRKRYIDKSTEIYVPNFKTVIEHFCLPTSGRQLVSELAKGLKLGDREMEAARMTLHRFGNQSSSSLWYELAYLEAKQRVKKGDRVWQLGMGTGPKCTSLVWKCIRPMDEDESKKGPWADSIHRYPMVAMDRWV</sequence>
<protein>
    <recommendedName>
        <fullName evidence="6">3-ketoacyl-CoA synthase</fullName>
        <ecNumber evidence="6">2.3.1.-</ecNumber>
    </recommendedName>
</protein>
<keyword evidence="3 6" id="KW-0808">Transferase</keyword>
<dbReference type="InterPro" id="IPR013601">
    <property type="entry name" value="FAE1_typ3_polyketide_synth"/>
</dbReference>
<dbReference type="Pfam" id="PF08541">
    <property type="entry name" value="ACP_syn_III_C"/>
    <property type="match status" value="1"/>
</dbReference>
<comment type="catalytic activity">
    <reaction evidence="5">
        <text>a very-long-chain acyl-CoA + malonyl-CoA + H(+) = a very-long-chain 3-oxoacyl-CoA + CO2 + CoA</text>
        <dbReference type="Rhea" id="RHEA:32727"/>
        <dbReference type="ChEBI" id="CHEBI:15378"/>
        <dbReference type="ChEBI" id="CHEBI:16526"/>
        <dbReference type="ChEBI" id="CHEBI:57287"/>
        <dbReference type="ChEBI" id="CHEBI:57384"/>
        <dbReference type="ChEBI" id="CHEBI:90725"/>
        <dbReference type="ChEBI" id="CHEBI:90736"/>
        <dbReference type="EC" id="2.3.1.199"/>
    </reaction>
</comment>
<dbReference type="InterPro" id="IPR012392">
    <property type="entry name" value="3-ktacl-CoA_syn"/>
</dbReference>
<dbReference type="EMBL" id="VIEB01000273">
    <property type="protein sequence ID" value="TQD97385.1"/>
    <property type="molecule type" value="Genomic_DNA"/>
</dbReference>
<comment type="similarity">
    <text evidence="2 6">Belongs to the thiolase-like superfamily. Chalcone/stilbene synthases family.</text>
</comment>
<dbReference type="Gene3D" id="3.40.47.10">
    <property type="match status" value="2"/>
</dbReference>
<evidence type="ECO:0000313" key="10">
    <source>
        <dbReference type="EMBL" id="TQD97385.1"/>
    </source>
</evidence>
<evidence type="ECO:0000259" key="8">
    <source>
        <dbReference type="Pfam" id="PF08392"/>
    </source>
</evidence>